<dbReference type="SUPFAM" id="SSF53383">
    <property type="entry name" value="PLP-dependent transferases"/>
    <property type="match status" value="1"/>
</dbReference>
<comment type="cofactor">
    <cofactor evidence="1 4">
        <name>pyridoxal 5'-phosphate</name>
        <dbReference type="ChEBI" id="CHEBI:597326"/>
    </cofactor>
</comment>
<organism evidence="6 7">
    <name type="scientific">Paenibacillus alvei</name>
    <name type="common">Bacillus alvei</name>
    <dbReference type="NCBI Taxonomy" id="44250"/>
    <lineage>
        <taxon>Bacteria</taxon>
        <taxon>Bacillati</taxon>
        <taxon>Bacillota</taxon>
        <taxon>Bacilli</taxon>
        <taxon>Bacillales</taxon>
        <taxon>Paenibacillaceae</taxon>
        <taxon>Paenibacillus</taxon>
    </lineage>
</organism>
<keyword evidence="2 4" id="KW-0032">Aminotransferase</keyword>
<proteinExistence type="inferred from homology"/>
<evidence type="ECO:0000313" key="6">
    <source>
        <dbReference type="EMBL" id="SYX82600.1"/>
    </source>
</evidence>
<evidence type="ECO:0000313" key="7">
    <source>
        <dbReference type="Proteomes" id="UP000304148"/>
    </source>
</evidence>
<comment type="similarity">
    <text evidence="4">Belongs to the class-I pyridoxal-phosphate-dependent aminotransferase family.</text>
</comment>
<evidence type="ECO:0000256" key="3">
    <source>
        <dbReference type="ARBA" id="ARBA00022679"/>
    </source>
</evidence>
<dbReference type="InterPro" id="IPR015422">
    <property type="entry name" value="PyrdxlP-dep_Trfase_small"/>
</dbReference>
<dbReference type="GO" id="GO:0008483">
    <property type="term" value="F:transaminase activity"/>
    <property type="evidence" value="ECO:0007669"/>
    <property type="project" value="UniProtKB-KW"/>
</dbReference>
<evidence type="ECO:0000259" key="5">
    <source>
        <dbReference type="Pfam" id="PF00155"/>
    </source>
</evidence>
<evidence type="ECO:0000256" key="2">
    <source>
        <dbReference type="ARBA" id="ARBA00022576"/>
    </source>
</evidence>
<dbReference type="InterPro" id="IPR015421">
    <property type="entry name" value="PyrdxlP-dep_Trfase_major"/>
</dbReference>
<accession>A0A383R6N5</accession>
<sequence>MQEKGLDKMRTEFYQNTYIQHTFAERIGGANYGKDTNIYKFEKIKRAKAAAKLQFPDVELIDMGVGEPDEMADAGIVAALAEEASKPENRGYADNGIAEFKHAAATYLKDVFQVEGIDPDTEVLHSIGTKPALAMLPSCFINPGDITIMTVPGYPVMGTHTKYLGGEVYNIPLTADNNFLPDLDAIPEEVCQRAKLLYLNYPNNPTGAVATVEFFTKAIAWAKQHKVIIVHDAPYAALTYDGNKPLSFLSVPGAKDVGVELHSLSKSYNMTGWRIGFIAGNPLIVKAFGDVKDNNDSGQFIAIQKAAAYGLAHPEITEAIADKYSRRHDLLVEALNEAGFRAVKPQGSFFLYVEAPKAVQGGPEFRTAEDFSQYLIREKLISTVPWDDAGRFIRFSVTFQARGEAEEKRVMSELKRRLTDVEYIF</sequence>
<dbReference type="Pfam" id="PF00155">
    <property type="entry name" value="Aminotran_1_2"/>
    <property type="match status" value="1"/>
</dbReference>
<evidence type="ECO:0000256" key="1">
    <source>
        <dbReference type="ARBA" id="ARBA00001933"/>
    </source>
</evidence>
<keyword evidence="3 4" id="KW-0808">Transferase</keyword>
<dbReference type="Gene3D" id="3.90.1150.10">
    <property type="entry name" value="Aspartate Aminotransferase, domain 1"/>
    <property type="match status" value="1"/>
</dbReference>
<dbReference type="PROSITE" id="PS00105">
    <property type="entry name" value="AA_TRANSFER_CLASS_1"/>
    <property type="match status" value="1"/>
</dbReference>
<dbReference type="Proteomes" id="UP000304148">
    <property type="component" value="Chromosome"/>
</dbReference>
<dbReference type="InterPro" id="IPR004839">
    <property type="entry name" value="Aminotransferase_I/II_large"/>
</dbReference>
<dbReference type="Gene3D" id="3.40.640.10">
    <property type="entry name" value="Type I PLP-dependent aspartate aminotransferase-like (Major domain)"/>
    <property type="match status" value="1"/>
</dbReference>
<reference evidence="7" key="1">
    <citation type="submission" date="2018-08" db="EMBL/GenBank/DDBJ databases">
        <authorList>
            <person name="Chevrot R."/>
        </authorList>
    </citation>
    <scope>NUCLEOTIDE SEQUENCE [LARGE SCALE GENOMIC DNA]</scope>
</reference>
<dbReference type="PANTHER" id="PTHR42832">
    <property type="entry name" value="AMINO ACID AMINOTRANSFERASE"/>
    <property type="match status" value="1"/>
</dbReference>
<dbReference type="CDD" id="cd00609">
    <property type="entry name" value="AAT_like"/>
    <property type="match status" value="1"/>
</dbReference>
<dbReference type="PANTHER" id="PTHR42832:SF3">
    <property type="entry name" value="L-GLUTAMINE--4-(METHYLSULFANYL)-2-OXOBUTANOATE AMINOTRANSFERASE"/>
    <property type="match status" value="1"/>
</dbReference>
<evidence type="ECO:0000256" key="4">
    <source>
        <dbReference type="RuleBase" id="RU000481"/>
    </source>
</evidence>
<dbReference type="InterPro" id="IPR015424">
    <property type="entry name" value="PyrdxlP-dep_Trfase"/>
</dbReference>
<dbReference type="EC" id="2.6.1.-" evidence="4"/>
<dbReference type="InterPro" id="IPR004838">
    <property type="entry name" value="NHTrfase_class1_PyrdxlP-BS"/>
</dbReference>
<feature type="domain" description="Aminotransferase class I/classII large" evidence="5">
    <location>
        <begin position="59"/>
        <end position="395"/>
    </location>
</feature>
<dbReference type="EMBL" id="LS992241">
    <property type="protein sequence ID" value="SYX82600.1"/>
    <property type="molecule type" value="Genomic_DNA"/>
</dbReference>
<dbReference type="NCBIfam" id="NF004937">
    <property type="entry name" value="PRK06290.1"/>
    <property type="match status" value="1"/>
</dbReference>
<gene>
    <name evidence="6" type="primary">dapL</name>
    <name evidence="6" type="ORF">PBLR_11022</name>
</gene>
<dbReference type="AlphaFoldDB" id="A0A383R6N5"/>
<dbReference type="GO" id="GO:0030170">
    <property type="term" value="F:pyridoxal phosphate binding"/>
    <property type="evidence" value="ECO:0007669"/>
    <property type="project" value="InterPro"/>
</dbReference>
<protein>
    <recommendedName>
        <fullName evidence="4">Aminotransferase</fullName>
        <ecNumber evidence="4">2.6.1.-</ecNumber>
    </recommendedName>
</protein>
<dbReference type="InterPro" id="IPR050881">
    <property type="entry name" value="LL-DAP_aminotransferase"/>
</dbReference>
<name>A0A383R6N5_PAEAL</name>